<dbReference type="AlphaFoldDB" id="A0A7T0BTT3"/>
<evidence type="ECO:0000313" key="1">
    <source>
        <dbReference type="EMBL" id="QPJ60778.1"/>
    </source>
</evidence>
<proteinExistence type="predicted"/>
<dbReference type="EMBL" id="CP048685">
    <property type="protein sequence ID" value="QPJ60778.1"/>
    <property type="molecule type" value="Genomic_DNA"/>
</dbReference>
<dbReference type="Proteomes" id="UP000594688">
    <property type="component" value="Chromosome"/>
</dbReference>
<sequence>MHYTFRMGFLSIAKTRQGGVEFAAPAMAMDALKAALLPSHVYRGVNASMDDVVNMGLEVAGGGCCPAR</sequence>
<protein>
    <submittedName>
        <fullName evidence="1">Uncharacterized protein</fullName>
    </submittedName>
</protein>
<accession>A0A7T0BTT3</accession>
<dbReference type="KEGG" id="nli:G3M70_02285"/>
<reference evidence="1 2" key="1">
    <citation type="submission" date="2020-02" db="EMBL/GenBank/DDBJ databases">
        <title>Genomic and physiological characterization of two novel Nitrospinaceae genera.</title>
        <authorList>
            <person name="Mueller A.J."/>
            <person name="Jung M.-Y."/>
            <person name="Strachan C.R."/>
            <person name="Herbold C.W."/>
            <person name="Kirkegaard R.H."/>
            <person name="Daims H."/>
        </authorList>
    </citation>
    <scope>NUCLEOTIDE SEQUENCE [LARGE SCALE GENOMIC DNA]</scope>
    <source>
        <strain evidence="1">EB</strain>
    </source>
</reference>
<name>A0A7T0BTT3_9BACT</name>
<organism evidence="1 2">
    <name type="scientific">Candidatus Nitronauta litoralis</name>
    <dbReference type="NCBI Taxonomy" id="2705533"/>
    <lineage>
        <taxon>Bacteria</taxon>
        <taxon>Pseudomonadati</taxon>
        <taxon>Nitrospinota/Tectimicrobiota group</taxon>
        <taxon>Nitrospinota</taxon>
        <taxon>Nitrospinia</taxon>
        <taxon>Nitrospinales</taxon>
        <taxon>Nitrospinaceae</taxon>
        <taxon>Candidatus Nitronauta</taxon>
    </lineage>
</organism>
<gene>
    <name evidence="1" type="ORF">G3M70_02285</name>
</gene>
<evidence type="ECO:0000313" key="2">
    <source>
        <dbReference type="Proteomes" id="UP000594688"/>
    </source>
</evidence>